<accession>A0A9J7MSL5</accession>
<organism evidence="9 10">
    <name type="scientific">Branchiostoma floridae</name>
    <name type="common">Florida lancelet</name>
    <name type="synonym">Amphioxus</name>
    <dbReference type="NCBI Taxonomy" id="7739"/>
    <lineage>
        <taxon>Eukaryota</taxon>
        <taxon>Metazoa</taxon>
        <taxon>Chordata</taxon>
        <taxon>Cephalochordata</taxon>
        <taxon>Leptocardii</taxon>
        <taxon>Amphioxiformes</taxon>
        <taxon>Branchiostomatidae</taxon>
        <taxon>Branchiostoma</taxon>
    </lineage>
</organism>
<dbReference type="AlphaFoldDB" id="A0A9J7MSL5"/>
<sequence length="159" mass="16332">MKAVAMLVGSVIGTIFFEQQACFSLLYSKSPGGPVRVTGEVQGLTEGPHGFHVHEFGDYTNGCTSMGAHYNPIGTNHGGPNDAVRHVGDLGNIVANVAGVAQVDITDNQLSLYGADSIIGRGVVVHADEDDLGKGGHELSDTTGNSGGRLACGIIGITK</sequence>
<dbReference type="OrthoDB" id="2015551at2759"/>
<keyword evidence="3 7" id="KW-0862">Zinc</keyword>
<dbReference type="Pfam" id="PF00080">
    <property type="entry name" value="Sod_Cu"/>
    <property type="match status" value="1"/>
</dbReference>
<proteinExistence type="inferred from homology"/>
<evidence type="ECO:0000313" key="9">
    <source>
        <dbReference type="Proteomes" id="UP000001554"/>
    </source>
</evidence>
<comment type="similarity">
    <text evidence="1 7">Belongs to the Cu-Zn superoxide dismutase family.</text>
</comment>
<evidence type="ECO:0000256" key="7">
    <source>
        <dbReference type="RuleBase" id="RU000393"/>
    </source>
</evidence>
<keyword evidence="6 7" id="KW-0186">Copper</keyword>
<keyword evidence="9" id="KW-1185">Reference proteome</keyword>
<evidence type="ECO:0000256" key="3">
    <source>
        <dbReference type="ARBA" id="ARBA00022833"/>
    </source>
</evidence>
<dbReference type="Proteomes" id="UP000001554">
    <property type="component" value="Chromosome 5"/>
</dbReference>
<dbReference type="EC" id="1.15.1.1" evidence="7"/>
<evidence type="ECO:0000256" key="2">
    <source>
        <dbReference type="ARBA" id="ARBA00022723"/>
    </source>
</evidence>
<dbReference type="SUPFAM" id="SSF49329">
    <property type="entry name" value="Cu,Zn superoxide dismutase-like"/>
    <property type="match status" value="1"/>
</dbReference>
<dbReference type="PANTHER" id="PTHR10003">
    <property type="entry name" value="SUPEROXIDE DISMUTASE CU-ZN -RELATED"/>
    <property type="match status" value="1"/>
</dbReference>
<dbReference type="InterPro" id="IPR001424">
    <property type="entry name" value="SOD_Cu_Zn_dom"/>
</dbReference>
<dbReference type="GO" id="GO:0019430">
    <property type="term" value="P:removal of superoxide radicals"/>
    <property type="evidence" value="ECO:0000318"/>
    <property type="project" value="GO_Central"/>
</dbReference>
<gene>
    <name evidence="10" type="primary">LOC118416644</name>
</gene>
<reference evidence="9" key="1">
    <citation type="journal article" date="2020" name="Nat. Ecol. Evol.">
        <title>Deeply conserved synteny resolves early events in vertebrate evolution.</title>
        <authorList>
            <person name="Simakov O."/>
            <person name="Marletaz F."/>
            <person name="Yue J.X."/>
            <person name="O'Connell B."/>
            <person name="Jenkins J."/>
            <person name="Brandt A."/>
            <person name="Calef R."/>
            <person name="Tung C.H."/>
            <person name="Huang T.K."/>
            <person name="Schmutz J."/>
            <person name="Satoh N."/>
            <person name="Yu J.K."/>
            <person name="Putnam N.H."/>
            <person name="Green R.E."/>
            <person name="Rokhsar D.S."/>
        </authorList>
    </citation>
    <scope>NUCLEOTIDE SEQUENCE [LARGE SCALE GENOMIC DNA]</scope>
    <source>
        <strain evidence="9">S238N-H82</strain>
    </source>
</reference>
<dbReference type="PROSITE" id="PS00332">
    <property type="entry name" value="SOD_CU_ZN_2"/>
    <property type="match status" value="1"/>
</dbReference>
<evidence type="ECO:0000256" key="6">
    <source>
        <dbReference type="ARBA" id="ARBA00023008"/>
    </source>
</evidence>
<dbReference type="InterPro" id="IPR024134">
    <property type="entry name" value="SOD_Cu/Zn_/chaperone"/>
</dbReference>
<evidence type="ECO:0000256" key="5">
    <source>
        <dbReference type="ARBA" id="ARBA00023002"/>
    </source>
</evidence>
<feature type="domain" description="Superoxide dismutase copper/zinc binding" evidence="8">
    <location>
        <begin position="25"/>
        <end position="155"/>
    </location>
</feature>
<evidence type="ECO:0000256" key="1">
    <source>
        <dbReference type="ARBA" id="ARBA00010457"/>
    </source>
</evidence>
<comment type="catalytic activity">
    <reaction evidence="7">
        <text>2 superoxide + 2 H(+) = H2O2 + O2</text>
        <dbReference type="Rhea" id="RHEA:20696"/>
        <dbReference type="ChEBI" id="CHEBI:15378"/>
        <dbReference type="ChEBI" id="CHEBI:15379"/>
        <dbReference type="ChEBI" id="CHEBI:16240"/>
        <dbReference type="ChEBI" id="CHEBI:18421"/>
        <dbReference type="EC" id="1.15.1.1"/>
    </reaction>
</comment>
<protein>
    <recommendedName>
        <fullName evidence="7">Superoxide dismutase [Cu-Zn]</fullName>
        <ecNumber evidence="7">1.15.1.1</ecNumber>
    </recommendedName>
</protein>
<dbReference type="FunFam" id="2.60.40.200:FF:000001">
    <property type="entry name" value="Superoxide dismutase [Cu-Zn]"/>
    <property type="match status" value="1"/>
</dbReference>
<keyword evidence="5 7" id="KW-0560">Oxidoreductase</keyword>
<dbReference type="Gene3D" id="2.60.40.200">
    <property type="entry name" value="Superoxide dismutase, copper/zinc binding domain"/>
    <property type="match status" value="1"/>
</dbReference>
<keyword evidence="4" id="KW-0049">Antioxidant</keyword>
<evidence type="ECO:0000259" key="8">
    <source>
        <dbReference type="Pfam" id="PF00080"/>
    </source>
</evidence>
<evidence type="ECO:0000313" key="10">
    <source>
        <dbReference type="RefSeq" id="XP_035677705.1"/>
    </source>
</evidence>
<comment type="cofactor">
    <cofactor evidence="7">
        <name>Zn(2+)</name>
        <dbReference type="ChEBI" id="CHEBI:29105"/>
    </cofactor>
    <text evidence="7">Binds 1 zinc ion per subunit.</text>
</comment>
<name>A0A9J7MSL5_BRAFL</name>
<dbReference type="PROSITE" id="PS00087">
    <property type="entry name" value="SOD_CU_ZN_1"/>
    <property type="match status" value="1"/>
</dbReference>
<dbReference type="KEGG" id="bfo:118416644"/>
<reference evidence="10" key="2">
    <citation type="submission" date="2025-08" db="UniProtKB">
        <authorList>
            <consortium name="RefSeq"/>
        </authorList>
    </citation>
    <scope>IDENTIFICATION</scope>
    <source>
        <strain evidence="10">S238N-H82</strain>
        <tissue evidence="10">Testes</tissue>
    </source>
</reference>
<keyword evidence="2 7" id="KW-0479">Metal-binding</keyword>
<evidence type="ECO:0000256" key="4">
    <source>
        <dbReference type="ARBA" id="ARBA00022862"/>
    </source>
</evidence>
<dbReference type="GO" id="GO:0005507">
    <property type="term" value="F:copper ion binding"/>
    <property type="evidence" value="ECO:0000318"/>
    <property type="project" value="GO_Central"/>
</dbReference>
<dbReference type="PRINTS" id="PR00068">
    <property type="entry name" value="CUZNDISMTASE"/>
</dbReference>
<dbReference type="RefSeq" id="XP_035677705.1">
    <property type="nucleotide sequence ID" value="XM_035821812.1"/>
</dbReference>
<dbReference type="OMA" id="QHFHLTG"/>
<dbReference type="GO" id="GO:0004784">
    <property type="term" value="F:superoxide dismutase activity"/>
    <property type="evidence" value="ECO:0000318"/>
    <property type="project" value="GO_Central"/>
</dbReference>
<dbReference type="GeneID" id="118416644"/>
<comment type="cofactor">
    <cofactor evidence="7">
        <name>Cu cation</name>
        <dbReference type="ChEBI" id="CHEBI:23378"/>
    </cofactor>
    <text evidence="7">Binds 1 copper ion per subunit.</text>
</comment>
<dbReference type="CDD" id="cd00305">
    <property type="entry name" value="Cu-Zn_Superoxide_Dismutase"/>
    <property type="match status" value="1"/>
</dbReference>
<dbReference type="InterPro" id="IPR018152">
    <property type="entry name" value="SOD_Cu/Zn_BS"/>
</dbReference>
<comment type="function">
    <text evidence="7">Destroys radicals which are normally produced within the cells and which are toxic to biological systems.</text>
</comment>
<dbReference type="InterPro" id="IPR036423">
    <property type="entry name" value="SOD-like_Cu/Zn_dom_sf"/>
</dbReference>